<evidence type="ECO:0000313" key="3">
    <source>
        <dbReference type="Proteomes" id="UP001530315"/>
    </source>
</evidence>
<proteinExistence type="predicted"/>
<dbReference type="AlphaFoldDB" id="A0ABD3NLK5"/>
<comment type="caution">
    <text evidence="2">The sequence shown here is derived from an EMBL/GenBank/DDBJ whole genome shotgun (WGS) entry which is preliminary data.</text>
</comment>
<sequence>MATMNLTPEHSTPWWSLFGCCHAPSESSPLDDEDHDGRWGEGYHDVFWAAPPPSSSLKVVTGDKVVAAGEEANRPETPSTACSTDNSAGTSLKAEDDDFAGEIAISTPKSKSNAFEFEDGDDFIGEVVFPTPKIGSDEKISRKRSVTFKDDDDDDDHDHDDYMSDPDEANYWYADLSNFDAARGAFDGKNVNSLTLNNAGSKFYQFAFLAMLMFCLNRGFCPANGMRQEQYAHPGVTLAMVRKGGSAKFEVIGLGFGGSFD</sequence>
<reference evidence="2 3" key="1">
    <citation type="submission" date="2024-10" db="EMBL/GenBank/DDBJ databases">
        <title>Updated reference genomes for cyclostephanoid diatoms.</title>
        <authorList>
            <person name="Roberts W.R."/>
            <person name="Alverson A.J."/>
        </authorList>
    </citation>
    <scope>NUCLEOTIDE SEQUENCE [LARGE SCALE GENOMIC DNA]</scope>
    <source>
        <strain evidence="2 3">AJA276-08</strain>
    </source>
</reference>
<protein>
    <submittedName>
        <fullName evidence="2">Uncharacterized protein</fullName>
    </submittedName>
</protein>
<keyword evidence="3" id="KW-1185">Reference proteome</keyword>
<evidence type="ECO:0000313" key="2">
    <source>
        <dbReference type="EMBL" id="KAL3774405.1"/>
    </source>
</evidence>
<organism evidence="2 3">
    <name type="scientific">Stephanodiscus triporus</name>
    <dbReference type="NCBI Taxonomy" id="2934178"/>
    <lineage>
        <taxon>Eukaryota</taxon>
        <taxon>Sar</taxon>
        <taxon>Stramenopiles</taxon>
        <taxon>Ochrophyta</taxon>
        <taxon>Bacillariophyta</taxon>
        <taxon>Coscinodiscophyceae</taxon>
        <taxon>Thalassiosirophycidae</taxon>
        <taxon>Stephanodiscales</taxon>
        <taxon>Stephanodiscaceae</taxon>
        <taxon>Stephanodiscus</taxon>
    </lineage>
</organism>
<dbReference type="Proteomes" id="UP001530315">
    <property type="component" value="Unassembled WGS sequence"/>
</dbReference>
<gene>
    <name evidence="2" type="ORF">ACHAW5_010478</name>
</gene>
<feature type="region of interest" description="Disordered" evidence="1">
    <location>
        <begin position="69"/>
        <end position="93"/>
    </location>
</feature>
<evidence type="ECO:0000256" key="1">
    <source>
        <dbReference type="SAM" id="MobiDB-lite"/>
    </source>
</evidence>
<dbReference type="EMBL" id="JALLAZ020001470">
    <property type="protein sequence ID" value="KAL3774405.1"/>
    <property type="molecule type" value="Genomic_DNA"/>
</dbReference>
<accession>A0ABD3NLK5</accession>
<feature type="compositionally biased region" description="Polar residues" evidence="1">
    <location>
        <begin position="76"/>
        <end position="90"/>
    </location>
</feature>
<name>A0ABD3NLK5_9STRA</name>